<proteinExistence type="predicted"/>
<protein>
    <submittedName>
        <fullName evidence="2">SIS domain-containing protein</fullName>
    </submittedName>
</protein>
<accession>A0ABU7Q403</accession>
<name>A0ABU7Q403_9ACTN</name>
<dbReference type="PANTHER" id="PTHR30390:SF8">
    <property type="entry name" value="SUGAR ISOMERASE (SIS)"/>
    <property type="match status" value="1"/>
</dbReference>
<dbReference type="RefSeq" id="WP_330812620.1">
    <property type="nucleotide sequence ID" value="NZ_JAZBJO010000023.1"/>
</dbReference>
<feature type="domain" description="SIS" evidence="1">
    <location>
        <begin position="52"/>
        <end position="207"/>
    </location>
</feature>
<dbReference type="CDD" id="cd05006">
    <property type="entry name" value="SIS_GmhA"/>
    <property type="match status" value="1"/>
</dbReference>
<comment type="caution">
    <text evidence="2">The sequence shown here is derived from an EMBL/GenBank/DDBJ whole genome shotgun (WGS) entry which is preliminary data.</text>
</comment>
<dbReference type="Pfam" id="PF13580">
    <property type="entry name" value="SIS_2"/>
    <property type="match status" value="1"/>
</dbReference>
<dbReference type="PANTHER" id="PTHR30390">
    <property type="entry name" value="SEDOHEPTULOSE 7-PHOSPHATE ISOMERASE / DNAA INITIATOR-ASSOCIATING FACTOR FOR REPLICATION INITIATION"/>
    <property type="match status" value="1"/>
</dbReference>
<dbReference type="PROSITE" id="PS51464">
    <property type="entry name" value="SIS"/>
    <property type="match status" value="1"/>
</dbReference>
<evidence type="ECO:0000259" key="1">
    <source>
        <dbReference type="PROSITE" id="PS51464"/>
    </source>
</evidence>
<dbReference type="Proteomes" id="UP001354709">
    <property type="component" value="Unassembled WGS sequence"/>
</dbReference>
<dbReference type="InterPro" id="IPR046348">
    <property type="entry name" value="SIS_dom_sf"/>
</dbReference>
<evidence type="ECO:0000313" key="2">
    <source>
        <dbReference type="EMBL" id="MEE4596107.1"/>
    </source>
</evidence>
<dbReference type="SUPFAM" id="SSF53697">
    <property type="entry name" value="SIS domain"/>
    <property type="match status" value="1"/>
</dbReference>
<dbReference type="InterPro" id="IPR050099">
    <property type="entry name" value="SIS_GmhA/DiaA_subfam"/>
</dbReference>
<dbReference type="InterPro" id="IPR001347">
    <property type="entry name" value="SIS_dom"/>
</dbReference>
<sequence length="218" mass="22671">MTVTSSPSPAVSTAGCVPSSRDARARLSVIAQSAHHLMTLRRDELEACAAAVATAVARGADIYTLGNGGSATTASHLTCDLTSRPVVGDRLARAHTVHDLARTTAVANDDGYDEVFATPLRGLLRGGDLLIAISVSGRSSNVVRALALARRRKVTTMALLGSDGGEARSLADVDLVVPCDDPGVVESVHLAVVHEIASLLRESKDADDISRQFHQGGD</sequence>
<reference evidence="2 3" key="1">
    <citation type="submission" date="2023-11" db="EMBL/GenBank/DDBJ databases">
        <title>30 novel species of actinomycetes from the DSMZ collection.</title>
        <authorList>
            <person name="Nouioui I."/>
        </authorList>
    </citation>
    <scope>NUCLEOTIDE SEQUENCE [LARGE SCALE GENOMIC DNA]</scope>
    <source>
        <strain evidence="2 3">DSM 41524</strain>
    </source>
</reference>
<dbReference type="EMBL" id="JAZBJO010000023">
    <property type="protein sequence ID" value="MEE4596107.1"/>
    <property type="molecule type" value="Genomic_DNA"/>
</dbReference>
<dbReference type="InterPro" id="IPR035461">
    <property type="entry name" value="GmhA/DiaA"/>
</dbReference>
<evidence type="ECO:0000313" key="3">
    <source>
        <dbReference type="Proteomes" id="UP001354709"/>
    </source>
</evidence>
<gene>
    <name evidence="2" type="ORF">V2J94_30150</name>
</gene>
<keyword evidence="3" id="KW-1185">Reference proteome</keyword>
<organism evidence="2 3">
    <name type="scientific">Streptomyces asiaticus subsp. ignotus</name>
    <dbReference type="NCBI Taxonomy" id="3098222"/>
    <lineage>
        <taxon>Bacteria</taxon>
        <taxon>Bacillati</taxon>
        <taxon>Actinomycetota</taxon>
        <taxon>Actinomycetes</taxon>
        <taxon>Kitasatosporales</taxon>
        <taxon>Streptomycetaceae</taxon>
        <taxon>Streptomyces</taxon>
        <taxon>Streptomyces violaceusniger group</taxon>
    </lineage>
</organism>
<dbReference type="Gene3D" id="3.40.50.10490">
    <property type="entry name" value="Glucose-6-phosphate isomerase like protein, domain 1"/>
    <property type="match status" value="1"/>
</dbReference>